<gene>
    <name evidence="10" type="ORF">AAY42_09640</name>
</gene>
<reference evidence="10 11" key="1">
    <citation type="submission" date="2015-04" db="EMBL/GenBank/DDBJ databases">
        <title>Complete genome of flavobacterium.</title>
        <authorList>
            <person name="Kwon Y.M."/>
            <person name="Kim S.-J."/>
        </authorList>
    </citation>
    <scope>NUCLEOTIDE SEQUENCE [LARGE SCALE GENOMIC DNA]</scope>
    <source>
        <strain evidence="10 11">DK169</strain>
    </source>
</reference>
<proteinExistence type="predicted"/>
<dbReference type="STRING" id="346185.AAY42_09640"/>
<dbReference type="AlphaFoldDB" id="A0A0N8WFZ9"/>
<organism evidence="10 11">
    <name type="scientific">Flagellimonas eckloniae</name>
    <dbReference type="NCBI Taxonomy" id="346185"/>
    <lineage>
        <taxon>Bacteria</taxon>
        <taxon>Pseudomonadati</taxon>
        <taxon>Bacteroidota</taxon>
        <taxon>Flavobacteriia</taxon>
        <taxon>Flavobacteriales</taxon>
        <taxon>Flavobacteriaceae</taxon>
        <taxon>Flagellimonas</taxon>
    </lineage>
</organism>
<keyword evidence="2" id="KW-1003">Cell membrane</keyword>
<feature type="transmembrane region" description="Helical" evidence="8">
    <location>
        <begin position="76"/>
        <end position="96"/>
    </location>
</feature>
<accession>A0A0N8WFZ9</accession>
<keyword evidence="4" id="KW-0547">Nucleotide-binding</keyword>
<dbReference type="Proteomes" id="UP000050827">
    <property type="component" value="Unassembled WGS sequence"/>
</dbReference>
<evidence type="ECO:0000256" key="6">
    <source>
        <dbReference type="ARBA" id="ARBA00023118"/>
    </source>
</evidence>
<feature type="domain" description="Pycsar effector protein" evidence="9">
    <location>
        <begin position="27"/>
        <end position="183"/>
    </location>
</feature>
<dbReference type="GO" id="GO:0051607">
    <property type="term" value="P:defense response to virus"/>
    <property type="evidence" value="ECO:0007669"/>
    <property type="project" value="UniProtKB-KW"/>
</dbReference>
<name>A0A0N8WFZ9_9FLAO</name>
<evidence type="ECO:0000256" key="7">
    <source>
        <dbReference type="ARBA" id="ARBA00023136"/>
    </source>
</evidence>
<dbReference type="RefSeq" id="WP_055394605.1">
    <property type="nucleotide sequence ID" value="NZ_LCTZ01000002.1"/>
</dbReference>
<feature type="transmembrane region" description="Helical" evidence="8">
    <location>
        <begin position="169"/>
        <end position="191"/>
    </location>
</feature>
<comment type="subcellular location">
    <subcellularLocation>
        <location evidence="1">Cell membrane</location>
    </subcellularLocation>
</comment>
<sequence length="192" mass="22337">MEEKEVVDTSVQENYVKNKHTDDLVDHYWGTINYILSLIKASEVKAGLILSFYGLVFNLIYLSQETISDKIGYDPVFYILFSIWALCICISIYYSIRCFIPIFKKEYDSNIFFFGDVISAFGDIKNFSKTFYDISVDEDRVFDQLGQQIYINSKIATEKFRSVNFSIKFLAVGLIIGFVMTLYFFVSSMFFT</sequence>
<keyword evidence="5 8" id="KW-1133">Transmembrane helix</keyword>
<evidence type="ECO:0000256" key="1">
    <source>
        <dbReference type="ARBA" id="ARBA00004236"/>
    </source>
</evidence>
<dbReference type="OrthoDB" id="823069at2"/>
<evidence type="ECO:0000256" key="4">
    <source>
        <dbReference type="ARBA" id="ARBA00022741"/>
    </source>
</evidence>
<dbReference type="GO" id="GO:0000166">
    <property type="term" value="F:nucleotide binding"/>
    <property type="evidence" value="ECO:0007669"/>
    <property type="project" value="UniProtKB-KW"/>
</dbReference>
<evidence type="ECO:0000256" key="5">
    <source>
        <dbReference type="ARBA" id="ARBA00022989"/>
    </source>
</evidence>
<dbReference type="PATRIC" id="fig|1547436.3.peg.1982"/>
<dbReference type="Pfam" id="PF18967">
    <property type="entry name" value="PycTM"/>
    <property type="match status" value="1"/>
</dbReference>
<keyword evidence="7 8" id="KW-0472">Membrane</keyword>
<keyword evidence="6" id="KW-0051">Antiviral defense</keyword>
<evidence type="ECO:0000256" key="8">
    <source>
        <dbReference type="SAM" id="Phobius"/>
    </source>
</evidence>
<dbReference type="EMBL" id="LCTZ01000002">
    <property type="protein sequence ID" value="KQC30107.1"/>
    <property type="molecule type" value="Genomic_DNA"/>
</dbReference>
<keyword evidence="11" id="KW-1185">Reference proteome</keyword>
<evidence type="ECO:0000256" key="2">
    <source>
        <dbReference type="ARBA" id="ARBA00022475"/>
    </source>
</evidence>
<evidence type="ECO:0000256" key="3">
    <source>
        <dbReference type="ARBA" id="ARBA00022692"/>
    </source>
</evidence>
<evidence type="ECO:0000313" key="10">
    <source>
        <dbReference type="EMBL" id="KQC30107.1"/>
    </source>
</evidence>
<evidence type="ECO:0000259" key="9">
    <source>
        <dbReference type="Pfam" id="PF18967"/>
    </source>
</evidence>
<comment type="caution">
    <text evidence="10">The sequence shown here is derived from an EMBL/GenBank/DDBJ whole genome shotgun (WGS) entry which is preliminary data.</text>
</comment>
<keyword evidence="3 8" id="KW-0812">Transmembrane</keyword>
<dbReference type="GO" id="GO:0005886">
    <property type="term" value="C:plasma membrane"/>
    <property type="evidence" value="ECO:0007669"/>
    <property type="project" value="UniProtKB-SubCell"/>
</dbReference>
<dbReference type="InterPro" id="IPR043760">
    <property type="entry name" value="PycTM_dom"/>
</dbReference>
<feature type="transmembrane region" description="Helical" evidence="8">
    <location>
        <begin position="46"/>
        <end position="64"/>
    </location>
</feature>
<protein>
    <recommendedName>
        <fullName evidence="9">Pycsar effector protein domain-containing protein</fullName>
    </recommendedName>
</protein>
<evidence type="ECO:0000313" key="11">
    <source>
        <dbReference type="Proteomes" id="UP000050827"/>
    </source>
</evidence>